<reference evidence="1" key="1">
    <citation type="submission" date="2020-11" db="EMBL/GenBank/DDBJ databases">
        <authorList>
            <person name="Kim M.K."/>
        </authorList>
    </citation>
    <scope>NUCLEOTIDE SEQUENCE</scope>
    <source>
        <strain evidence="1">BT350</strain>
    </source>
</reference>
<dbReference type="SUPFAM" id="SSF53850">
    <property type="entry name" value="Periplasmic binding protein-like II"/>
    <property type="match status" value="1"/>
</dbReference>
<name>A0A931FLA3_9HYPH</name>
<protein>
    <submittedName>
        <fullName evidence="1">Nitrate ABC transporter substrate-binding protein</fullName>
    </submittedName>
</protein>
<sequence>MSITIRLAVRDWDYVVPLALGDVRSGRFDLQLDRVGTLPEDLATDPRYDAGEISFSRYSLGRARGETSIVGVPHFLMRGFRHRCIITTKASNITTLDQLAGKKIGLTGWQDSGNTWTRAILRRIGIGIDDAYWYAGRLTEAHPIVNRLGSYGRPGRIEAAPGERPMMELLEEGVLDAVFTPFMPPGFFDADSKFRQLVPDFRKAEVEYFNDVGYVPGMHLLGIKPTIVEEHPWLPQALSELLDESTRVWLEKRAKYADTTPWIIDEIRQVTRDLPASWDRNGFAANEHMIADFATELHAQNLTDKQLSPRDLFPSEAA</sequence>
<keyword evidence="2" id="KW-1185">Reference proteome</keyword>
<dbReference type="RefSeq" id="WP_196269925.1">
    <property type="nucleotide sequence ID" value="NZ_JADQDO010000001.1"/>
</dbReference>
<dbReference type="AlphaFoldDB" id="A0A931FLA3"/>
<evidence type="ECO:0000313" key="2">
    <source>
        <dbReference type="Proteomes" id="UP000599312"/>
    </source>
</evidence>
<dbReference type="Gene3D" id="3.40.190.10">
    <property type="entry name" value="Periplasmic binding protein-like II"/>
    <property type="match status" value="1"/>
</dbReference>
<evidence type="ECO:0000313" key="1">
    <source>
        <dbReference type="EMBL" id="MBF9231934.1"/>
    </source>
</evidence>
<gene>
    <name evidence="1" type="ORF">I2H38_00940</name>
</gene>
<accession>A0A931FLA3</accession>
<dbReference type="EMBL" id="JADQDO010000001">
    <property type="protein sequence ID" value="MBF9231934.1"/>
    <property type="molecule type" value="Genomic_DNA"/>
</dbReference>
<dbReference type="Proteomes" id="UP000599312">
    <property type="component" value="Unassembled WGS sequence"/>
</dbReference>
<comment type="caution">
    <text evidence="1">The sequence shown here is derived from an EMBL/GenBank/DDBJ whole genome shotgun (WGS) entry which is preliminary data.</text>
</comment>
<organism evidence="1 2">
    <name type="scientific">Microvirga alba</name>
    <dbReference type="NCBI Taxonomy" id="2791025"/>
    <lineage>
        <taxon>Bacteria</taxon>
        <taxon>Pseudomonadati</taxon>
        <taxon>Pseudomonadota</taxon>
        <taxon>Alphaproteobacteria</taxon>
        <taxon>Hyphomicrobiales</taxon>
        <taxon>Methylobacteriaceae</taxon>
        <taxon>Microvirga</taxon>
    </lineage>
</organism>
<proteinExistence type="predicted"/>